<keyword evidence="1" id="KW-1133">Transmembrane helix</keyword>
<dbReference type="EMBL" id="LUXM01000003">
    <property type="protein sequence ID" value="KZU98734.1"/>
    <property type="molecule type" value="Genomic_DNA"/>
</dbReference>
<keyword evidence="1" id="KW-0472">Membrane</keyword>
<dbReference type="Proteomes" id="UP000076882">
    <property type="component" value="Unassembled WGS sequence"/>
</dbReference>
<sequence>MVDYFEMVNVFWIVNCSVAMIVLIRTVFSSLKLVAFDLKIHLIKKAPR</sequence>
<evidence type="ECO:0000313" key="3">
    <source>
        <dbReference type="Proteomes" id="UP000076882"/>
    </source>
</evidence>
<keyword evidence="1" id="KW-0812">Transmembrane</keyword>
<protein>
    <submittedName>
        <fullName evidence="2">Uncharacterized protein</fullName>
    </submittedName>
</protein>
<evidence type="ECO:0000256" key="1">
    <source>
        <dbReference type="SAM" id="Phobius"/>
    </source>
</evidence>
<organism evidence="2 3">
    <name type="scientific">Lactiplantibacillus plantarum</name>
    <name type="common">Lactobacillus plantarum</name>
    <dbReference type="NCBI Taxonomy" id="1590"/>
    <lineage>
        <taxon>Bacteria</taxon>
        <taxon>Bacillati</taxon>
        <taxon>Bacillota</taxon>
        <taxon>Bacilli</taxon>
        <taxon>Lactobacillales</taxon>
        <taxon>Lactobacillaceae</taxon>
        <taxon>Lactiplantibacillus</taxon>
    </lineage>
</organism>
<name>A0A165SC94_LACPN</name>
<comment type="caution">
    <text evidence="2">The sequence shown here is derived from an EMBL/GenBank/DDBJ whole genome shotgun (WGS) entry which is preliminary data.</text>
</comment>
<dbReference type="AlphaFoldDB" id="A0A165SC94"/>
<gene>
    <name evidence="2" type="ORF">Lp19_0214</name>
</gene>
<feature type="transmembrane region" description="Helical" evidence="1">
    <location>
        <begin position="12"/>
        <end position="35"/>
    </location>
</feature>
<evidence type="ECO:0000313" key="2">
    <source>
        <dbReference type="EMBL" id="KZU98734.1"/>
    </source>
</evidence>
<dbReference type="PATRIC" id="fig|1590.201.peg.1734"/>
<accession>A0A165SC94</accession>
<proteinExistence type="predicted"/>
<reference evidence="2 3" key="1">
    <citation type="submission" date="2016-03" db="EMBL/GenBank/DDBJ databases">
        <title>Comparative genomics of 54 Lactobacillus plantarum strains reveals genomic uncoupling from niche constraints.</title>
        <authorList>
            <person name="Martino M.E."/>
        </authorList>
    </citation>
    <scope>NUCLEOTIDE SEQUENCE [LARGE SCALE GENOMIC DNA]</scope>
    <source>
        <strain evidence="2 3">19.1</strain>
    </source>
</reference>